<keyword evidence="10" id="KW-0249">Electron transport</keyword>
<feature type="domain" description="NADH:quinone oxidoreductase/Mrp antiporter transmembrane" evidence="18">
    <location>
        <begin position="92"/>
        <end position="361"/>
    </location>
</feature>
<feature type="transmembrane region" description="Helical" evidence="17">
    <location>
        <begin position="197"/>
        <end position="213"/>
    </location>
</feature>
<keyword evidence="9" id="KW-1278">Translocase</keyword>
<evidence type="ECO:0000256" key="1">
    <source>
        <dbReference type="ARBA" id="ARBA00003257"/>
    </source>
</evidence>
<evidence type="ECO:0000256" key="10">
    <source>
        <dbReference type="ARBA" id="ARBA00022982"/>
    </source>
</evidence>
<evidence type="ECO:0000256" key="2">
    <source>
        <dbReference type="ARBA" id="ARBA00004448"/>
    </source>
</evidence>
<dbReference type="Pfam" id="PF00361">
    <property type="entry name" value="Proton_antipo_M"/>
    <property type="match status" value="1"/>
</dbReference>
<dbReference type="EC" id="7.1.1.2" evidence="3 17"/>
<comment type="catalytic activity">
    <reaction evidence="16 17">
        <text>a ubiquinone + NADH + 5 H(+)(in) = a ubiquinol + NAD(+) + 4 H(+)(out)</text>
        <dbReference type="Rhea" id="RHEA:29091"/>
        <dbReference type="Rhea" id="RHEA-COMP:9565"/>
        <dbReference type="Rhea" id="RHEA-COMP:9566"/>
        <dbReference type="ChEBI" id="CHEBI:15378"/>
        <dbReference type="ChEBI" id="CHEBI:16389"/>
        <dbReference type="ChEBI" id="CHEBI:17976"/>
        <dbReference type="ChEBI" id="CHEBI:57540"/>
        <dbReference type="ChEBI" id="CHEBI:57945"/>
        <dbReference type="EC" id="7.1.1.2"/>
    </reaction>
</comment>
<geneLocation type="mitochondrion" evidence="21"/>
<evidence type="ECO:0000256" key="5">
    <source>
        <dbReference type="ARBA" id="ARBA00022448"/>
    </source>
</evidence>
<feature type="transmembrane region" description="Helical" evidence="17">
    <location>
        <begin position="74"/>
        <end position="91"/>
    </location>
</feature>
<comment type="function">
    <text evidence="17">Core subunit of the mitochondrial membrane respiratory chain NADH dehydrogenase (Complex I) which catalyzes electron transfer from NADH through the respiratory chain, using ubiquinone as an electron acceptor. Essential for the catalytic activity and assembly of complex I.</text>
</comment>
<keyword evidence="11 17" id="KW-1133">Transmembrane helix</keyword>
<evidence type="ECO:0000256" key="7">
    <source>
        <dbReference type="ARBA" id="ARBA00022692"/>
    </source>
</evidence>
<keyword evidence="8" id="KW-0999">Mitochondrion inner membrane</keyword>
<evidence type="ECO:0000259" key="20">
    <source>
        <dbReference type="Pfam" id="PF06455"/>
    </source>
</evidence>
<feature type="transmembrane region" description="Helical" evidence="17">
    <location>
        <begin position="434"/>
        <end position="452"/>
    </location>
</feature>
<evidence type="ECO:0000256" key="9">
    <source>
        <dbReference type="ARBA" id="ARBA00022967"/>
    </source>
</evidence>
<keyword evidence="12 17" id="KW-0520">NAD</keyword>
<evidence type="ECO:0000256" key="11">
    <source>
        <dbReference type="ARBA" id="ARBA00022989"/>
    </source>
</evidence>
<feature type="transmembrane region" description="Helical" evidence="17">
    <location>
        <begin position="317"/>
        <end position="334"/>
    </location>
</feature>
<evidence type="ECO:0000256" key="4">
    <source>
        <dbReference type="ARBA" id="ARBA00021096"/>
    </source>
</evidence>
<protein>
    <recommendedName>
        <fullName evidence="4 17">NADH-ubiquinone oxidoreductase chain 5</fullName>
        <ecNumber evidence="3 17">7.1.1.2</ecNumber>
    </recommendedName>
</protein>
<name>A0A6B9RCW2_9ARAC</name>
<comment type="subcellular location">
    <subcellularLocation>
        <location evidence="2">Mitochondrion inner membrane</location>
        <topology evidence="2">Multi-pass membrane protein</topology>
    </subcellularLocation>
</comment>
<evidence type="ECO:0000256" key="14">
    <source>
        <dbReference type="ARBA" id="ARBA00023128"/>
    </source>
</evidence>
<feature type="transmembrane region" description="Helical" evidence="17">
    <location>
        <begin position="397"/>
        <end position="419"/>
    </location>
</feature>
<evidence type="ECO:0000313" key="21">
    <source>
        <dbReference type="EMBL" id="QHH25554.1"/>
    </source>
</evidence>
<feature type="transmembrane region" description="Helical" evidence="17">
    <location>
        <begin position="137"/>
        <end position="157"/>
    </location>
</feature>
<dbReference type="AlphaFoldDB" id="A0A6B9RCW2"/>
<dbReference type="Pfam" id="PF00662">
    <property type="entry name" value="Proton_antipo_N"/>
    <property type="match status" value="1"/>
</dbReference>
<feature type="domain" description="NADH dehydrogenase subunit 5 C-terminal" evidence="20">
    <location>
        <begin position="371"/>
        <end position="540"/>
    </location>
</feature>
<keyword evidence="14 17" id="KW-0496">Mitochondrion</keyword>
<evidence type="ECO:0000259" key="19">
    <source>
        <dbReference type="Pfam" id="PF00662"/>
    </source>
</evidence>
<dbReference type="InterPro" id="IPR010934">
    <property type="entry name" value="NADH_DH_su5_C"/>
</dbReference>
<proteinExistence type="inferred from homology"/>
<organism evidence="21">
    <name type="scientific">Leucauge celebesiana</name>
    <dbReference type="NCBI Taxonomy" id="1112430"/>
    <lineage>
        <taxon>Eukaryota</taxon>
        <taxon>Metazoa</taxon>
        <taxon>Ecdysozoa</taxon>
        <taxon>Arthropoda</taxon>
        <taxon>Chelicerata</taxon>
        <taxon>Arachnida</taxon>
        <taxon>Araneae</taxon>
        <taxon>Araneomorphae</taxon>
        <taxon>Entelegynae</taxon>
        <taxon>Araneoidea</taxon>
        <taxon>Tetragnathidae</taxon>
        <taxon>Leucauge</taxon>
    </lineage>
</organism>
<evidence type="ECO:0000259" key="18">
    <source>
        <dbReference type="Pfam" id="PF00361"/>
    </source>
</evidence>
<dbReference type="GO" id="GO:0005743">
    <property type="term" value="C:mitochondrial inner membrane"/>
    <property type="evidence" value="ECO:0007669"/>
    <property type="project" value="UniProtKB-SubCell"/>
</dbReference>
<keyword evidence="13 17" id="KW-0830">Ubiquinone</keyword>
<keyword evidence="5 17" id="KW-0813">Transport</keyword>
<dbReference type="PRINTS" id="PR01434">
    <property type="entry name" value="NADHDHGNASE5"/>
</dbReference>
<evidence type="ECO:0000256" key="13">
    <source>
        <dbReference type="ARBA" id="ARBA00023075"/>
    </source>
</evidence>
<keyword evidence="7 17" id="KW-0812">Transmembrane</keyword>
<comment type="similarity">
    <text evidence="17">Belongs to the complex I subunit 5 family.</text>
</comment>
<feature type="transmembrane region" description="Helical" evidence="17">
    <location>
        <begin position="518"/>
        <end position="539"/>
    </location>
</feature>
<dbReference type="EMBL" id="MN296353">
    <property type="protein sequence ID" value="QHH25554.1"/>
    <property type="molecule type" value="Genomic_DNA"/>
</dbReference>
<keyword evidence="6" id="KW-0679">Respiratory chain</keyword>
<accession>A0A6B9RCW2</accession>
<sequence length="540" mass="61680">MLLSFPFLFLSLILIYKNMFISLEMNMLIMNNFNFKMSLIMDWFSSMFIFSVIFISSLIMMYSMSYIPYNEHKQFSIILLMFMFSMIILILSNNLLFMLLGWDGLGLSSYILVIYYQNPSSSASGTITILSNRIGDILILMSISMLMFMSSWEFILNEKFTKIIMLMITIASCTKSAQFPFSAWLPAAMAAPTPISALVHSSTLVTAGVYLLIRTMNYLHPISMLTLMLISSFTALYASMSASWEQDMKKIIALSTLSQISMMMFAISMGYINLAFLHLIIHAMFKSMMFLCAGILIHNYSYQDMRHIGSLMKNSPLITTIMGLSTMALMGLPFTSGFFSKDPIIEMLIEKNMLSILSMLMIMSIGMTSAYSVRMIKLSLSNFIKSNPDSTWKSENFSELPILIMAPTSLLMGTFMLWMNNPLQMFLIPTKMKLYIILLLILGIILSMNMNFKSKKYLSMSESAINLWFSHNLSTFPSLSLYNTINIMIKMDKTWKETYGPTNLYNFMKINSKTPSKISQSLMSLLLLMTFMPTTMIIFM</sequence>
<evidence type="ECO:0000256" key="12">
    <source>
        <dbReference type="ARBA" id="ARBA00023027"/>
    </source>
</evidence>
<dbReference type="PANTHER" id="PTHR42829">
    <property type="entry name" value="NADH-UBIQUINONE OXIDOREDUCTASE CHAIN 5"/>
    <property type="match status" value="1"/>
</dbReference>
<keyword evidence="15 17" id="KW-0472">Membrane</keyword>
<dbReference type="InterPro" id="IPR001750">
    <property type="entry name" value="ND/Mrp_TM"/>
</dbReference>
<feature type="transmembrane region" description="Helical" evidence="17">
    <location>
        <begin position="275"/>
        <end position="297"/>
    </location>
</feature>
<gene>
    <name evidence="21" type="primary">ND5</name>
</gene>
<dbReference type="GO" id="GO:0015990">
    <property type="term" value="P:electron transport coupled proton transport"/>
    <property type="evidence" value="ECO:0007669"/>
    <property type="project" value="TreeGrafter"/>
</dbReference>
<comment type="function">
    <text evidence="1">Core subunit of the mitochondrial membrane respiratory chain NADH dehydrogenase (Complex I) that is believed to belong to the minimal assembly required for catalysis. Complex I functions in the transfer of electrons from NADH to the respiratory chain. The immediate electron acceptor for the enzyme is believed to be ubiquinone.</text>
</comment>
<evidence type="ECO:0000256" key="16">
    <source>
        <dbReference type="ARBA" id="ARBA00049551"/>
    </source>
</evidence>
<evidence type="ECO:0000256" key="8">
    <source>
        <dbReference type="ARBA" id="ARBA00022792"/>
    </source>
</evidence>
<dbReference type="GO" id="GO:0008137">
    <property type="term" value="F:NADH dehydrogenase (ubiquinone) activity"/>
    <property type="evidence" value="ECO:0007669"/>
    <property type="project" value="UniProtKB-EC"/>
</dbReference>
<feature type="transmembrane region" description="Helical" evidence="17">
    <location>
        <begin position="41"/>
        <end position="62"/>
    </location>
</feature>
<dbReference type="GO" id="GO:0042773">
    <property type="term" value="P:ATP synthesis coupled electron transport"/>
    <property type="evidence" value="ECO:0007669"/>
    <property type="project" value="InterPro"/>
</dbReference>
<evidence type="ECO:0000256" key="17">
    <source>
        <dbReference type="RuleBase" id="RU003404"/>
    </source>
</evidence>
<dbReference type="PANTHER" id="PTHR42829:SF2">
    <property type="entry name" value="NADH-UBIQUINONE OXIDOREDUCTASE CHAIN 5"/>
    <property type="match status" value="1"/>
</dbReference>
<evidence type="ECO:0000256" key="15">
    <source>
        <dbReference type="ARBA" id="ARBA00023136"/>
    </source>
</evidence>
<evidence type="ECO:0000256" key="6">
    <source>
        <dbReference type="ARBA" id="ARBA00022660"/>
    </source>
</evidence>
<feature type="transmembrane region" description="Helical" evidence="17">
    <location>
        <begin position="163"/>
        <end position="185"/>
    </location>
</feature>
<dbReference type="InterPro" id="IPR003945">
    <property type="entry name" value="NU5C-like"/>
</dbReference>
<dbReference type="InterPro" id="IPR001516">
    <property type="entry name" value="Proton_antipo_N"/>
</dbReference>
<feature type="transmembrane region" description="Helical" evidence="17">
    <location>
        <begin position="219"/>
        <end position="239"/>
    </location>
</feature>
<feature type="transmembrane region" description="Helical" evidence="17">
    <location>
        <begin position="251"/>
        <end position="269"/>
    </location>
</feature>
<reference evidence="21" key="1">
    <citation type="journal article" date="2019" name="Mitochondrial DNA Part B Resour">
        <title>Characterization of the complete mitochondrial genome and phylogenetic analysis of Leucauge celebesiana (Araneae: Tetragnathidae).</title>
        <authorList>
            <person name="Yan X."/>
            <person name="Xu K.-K."/>
            <person name="Yang D.-X."/>
            <person name="Li C."/>
            <person name="Yang W.-J."/>
        </authorList>
    </citation>
    <scope>NUCLEOTIDE SEQUENCE</scope>
</reference>
<dbReference type="GO" id="GO:0003954">
    <property type="term" value="F:NADH dehydrogenase activity"/>
    <property type="evidence" value="ECO:0007669"/>
    <property type="project" value="TreeGrafter"/>
</dbReference>
<feature type="transmembrane region" description="Helical" evidence="17">
    <location>
        <begin position="354"/>
        <end position="376"/>
    </location>
</feature>
<evidence type="ECO:0000256" key="3">
    <source>
        <dbReference type="ARBA" id="ARBA00012944"/>
    </source>
</evidence>
<feature type="domain" description="NADH-Ubiquinone oxidoreductase (complex I) chain 5 N-terminal" evidence="19">
    <location>
        <begin position="30"/>
        <end position="68"/>
    </location>
</feature>
<dbReference type="Pfam" id="PF06455">
    <property type="entry name" value="NADH5_C"/>
    <property type="match status" value="1"/>
</dbReference>